<name>A0AAV2H9A7_LYMST</name>
<dbReference type="InterPro" id="IPR050316">
    <property type="entry name" value="Tyrosinase/Hemocyanin"/>
</dbReference>
<sequence>LSFGDAALVRKNVDNLSEEDIINLQKTLRDVADDKSAKGYAAIAAYHGYPAQCKDSNNHPVACCVHGMPVFPQWHRLYVVQLEQALKEKGLSIGIPYWDWTRPLTKLPDLVSQQVFIESDGTKAKKNVWYQGDIEVVENSKTVIRHTARALDDRLFQK</sequence>
<evidence type="ECO:0000259" key="2">
    <source>
        <dbReference type="PROSITE" id="PS00497"/>
    </source>
</evidence>
<dbReference type="SUPFAM" id="SSF48056">
    <property type="entry name" value="Di-copper centre-containing domain"/>
    <property type="match status" value="1"/>
</dbReference>
<dbReference type="EMBL" id="CAXITT010000059">
    <property type="protein sequence ID" value="CAL1529974.1"/>
    <property type="molecule type" value="Genomic_DNA"/>
</dbReference>
<evidence type="ECO:0000313" key="4">
    <source>
        <dbReference type="Proteomes" id="UP001497497"/>
    </source>
</evidence>
<dbReference type="InterPro" id="IPR008922">
    <property type="entry name" value="Di-copper_centre_dom_sf"/>
</dbReference>
<evidence type="ECO:0000256" key="1">
    <source>
        <dbReference type="ARBA" id="ARBA00022723"/>
    </source>
</evidence>
<organism evidence="3 4">
    <name type="scientific">Lymnaea stagnalis</name>
    <name type="common">Great pond snail</name>
    <name type="synonym">Helix stagnalis</name>
    <dbReference type="NCBI Taxonomy" id="6523"/>
    <lineage>
        <taxon>Eukaryota</taxon>
        <taxon>Metazoa</taxon>
        <taxon>Spiralia</taxon>
        <taxon>Lophotrochozoa</taxon>
        <taxon>Mollusca</taxon>
        <taxon>Gastropoda</taxon>
        <taxon>Heterobranchia</taxon>
        <taxon>Euthyneura</taxon>
        <taxon>Panpulmonata</taxon>
        <taxon>Hygrophila</taxon>
        <taxon>Lymnaeoidea</taxon>
        <taxon>Lymnaeidae</taxon>
        <taxon>Lymnaea</taxon>
    </lineage>
</organism>
<accession>A0AAV2H9A7</accession>
<dbReference type="Pfam" id="PF00264">
    <property type="entry name" value="Tyrosinase"/>
    <property type="match status" value="1"/>
</dbReference>
<feature type="domain" description="Tyrosinase copper-binding" evidence="2">
    <location>
        <begin position="66"/>
        <end position="83"/>
    </location>
</feature>
<dbReference type="AlphaFoldDB" id="A0AAV2H9A7"/>
<evidence type="ECO:0000313" key="3">
    <source>
        <dbReference type="EMBL" id="CAL1529974.1"/>
    </source>
</evidence>
<dbReference type="PROSITE" id="PS00497">
    <property type="entry name" value="TYROSINASE_1"/>
    <property type="match status" value="1"/>
</dbReference>
<reference evidence="3 4" key="1">
    <citation type="submission" date="2024-04" db="EMBL/GenBank/DDBJ databases">
        <authorList>
            <consortium name="Genoscope - CEA"/>
            <person name="William W."/>
        </authorList>
    </citation>
    <scope>NUCLEOTIDE SEQUENCE [LARGE SCALE GENOMIC DNA]</scope>
</reference>
<protein>
    <recommendedName>
        <fullName evidence="2">Tyrosinase copper-binding domain-containing protein</fullName>
    </recommendedName>
</protein>
<dbReference type="GO" id="GO:0016491">
    <property type="term" value="F:oxidoreductase activity"/>
    <property type="evidence" value="ECO:0007669"/>
    <property type="project" value="InterPro"/>
</dbReference>
<proteinExistence type="predicted"/>
<gene>
    <name evidence="3" type="ORF">GSLYS_00004107001</name>
</gene>
<comment type="caution">
    <text evidence="3">The sequence shown here is derived from an EMBL/GenBank/DDBJ whole genome shotgun (WGS) entry which is preliminary data.</text>
</comment>
<keyword evidence="1" id="KW-0479">Metal-binding</keyword>
<dbReference type="InterPro" id="IPR002227">
    <property type="entry name" value="Tyrosinase_Cu-bd"/>
</dbReference>
<dbReference type="Gene3D" id="1.10.1280.10">
    <property type="entry name" value="Di-copper center containing domain from catechol oxidase"/>
    <property type="match status" value="1"/>
</dbReference>
<keyword evidence="4" id="KW-1185">Reference proteome</keyword>
<dbReference type="GO" id="GO:0046872">
    <property type="term" value="F:metal ion binding"/>
    <property type="evidence" value="ECO:0007669"/>
    <property type="project" value="UniProtKB-KW"/>
</dbReference>
<dbReference type="Proteomes" id="UP001497497">
    <property type="component" value="Unassembled WGS sequence"/>
</dbReference>
<feature type="non-terminal residue" evidence="3">
    <location>
        <position position="1"/>
    </location>
</feature>
<feature type="non-terminal residue" evidence="3">
    <location>
        <position position="158"/>
    </location>
</feature>
<dbReference type="PANTHER" id="PTHR11474">
    <property type="entry name" value="TYROSINASE FAMILY MEMBER"/>
    <property type="match status" value="1"/>
</dbReference>